<dbReference type="PANTHER" id="PTHR43250">
    <property type="entry name" value="EXODEOXYRIBONUCLEASE III"/>
    <property type="match status" value="1"/>
</dbReference>
<comment type="similarity">
    <text evidence="1">Belongs to the DNA repair enzymes AP/ExoA family.</text>
</comment>
<dbReference type="CDD" id="cd09086">
    <property type="entry name" value="ExoIII-like_AP-endo"/>
    <property type="match status" value="1"/>
</dbReference>
<gene>
    <name evidence="9" type="primary">xth</name>
    <name evidence="9" type="ORF">IPN02_18035</name>
</gene>
<evidence type="ECO:0000256" key="2">
    <source>
        <dbReference type="ARBA" id="ARBA00022723"/>
    </source>
</evidence>
<dbReference type="InterPro" id="IPR036691">
    <property type="entry name" value="Endo/exonu/phosph_ase_sf"/>
</dbReference>
<feature type="active site" description="Proton acceptor" evidence="5">
    <location>
        <position position="254"/>
    </location>
</feature>
<evidence type="ECO:0000256" key="7">
    <source>
        <dbReference type="PIRSR" id="PIRSR604808-3"/>
    </source>
</evidence>
<evidence type="ECO:0000313" key="10">
    <source>
        <dbReference type="Proteomes" id="UP000727993"/>
    </source>
</evidence>
<dbReference type="GO" id="GO:0046872">
    <property type="term" value="F:metal ion binding"/>
    <property type="evidence" value="ECO:0007669"/>
    <property type="project" value="UniProtKB-KW"/>
</dbReference>
<dbReference type="PROSITE" id="PS00726">
    <property type="entry name" value="AP_NUCLEASE_F1_1"/>
    <property type="match status" value="1"/>
</dbReference>
<dbReference type="NCBIfam" id="TIGR00633">
    <property type="entry name" value="xth"/>
    <property type="match status" value="1"/>
</dbReference>
<comment type="cofactor">
    <cofactor evidence="6">
        <name>Mg(2+)</name>
        <dbReference type="ChEBI" id="CHEBI:18420"/>
    </cofactor>
    <cofactor evidence="6">
        <name>Mn(2+)</name>
        <dbReference type="ChEBI" id="CHEBI:29035"/>
    </cofactor>
    <text evidence="6">Probably binds two magnesium or manganese ions per subunit.</text>
</comment>
<dbReference type="Pfam" id="PF03372">
    <property type="entry name" value="Exo_endo_phos"/>
    <property type="match status" value="1"/>
</dbReference>
<dbReference type="InterPro" id="IPR037493">
    <property type="entry name" value="ExoIII-like"/>
</dbReference>
<keyword evidence="2 6" id="KW-0479">Metal-binding</keyword>
<feature type="binding site" evidence="6">
    <location>
        <position position="7"/>
    </location>
    <ligand>
        <name>Mg(2+)</name>
        <dbReference type="ChEBI" id="CHEBI:18420"/>
        <label>1</label>
    </ligand>
</feature>
<dbReference type="InterPro" id="IPR004808">
    <property type="entry name" value="AP_endonuc_1"/>
</dbReference>
<keyword evidence="6" id="KW-0464">Manganese</keyword>
<feature type="active site" evidence="5">
    <location>
        <position position="110"/>
    </location>
</feature>
<keyword evidence="3 9" id="KW-0378">Hydrolase</keyword>
<feature type="site" description="Important for catalytic activity" evidence="7">
    <location>
        <position position="224"/>
    </location>
</feature>
<dbReference type="GO" id="GO:0006281">
    <property type="term" value="P:DNA repair"/>
    <property type="evidence" value="ECO:0007669"/>
    <property type="project" value="InterPro"/>
</dbReference>
<dbReference type="SUPFAM" id="SSF56219">
    <property type="entry name" value="DNase I-like"/>
    <property type="match status" value="1"/>
</dbReference>
<dbReference type="PROSITE" id="PS51435">
    <property type="entry name" value="AP_NUCLEASE_F1_4"/>
    <property type="match status" value="1"/>
</dbReference>
<dbReference type="AlphaFoldDB" id="A0A936NE65"/>
<organism evidence="9 10">
    <name type="scientific">Candidatus Neomicrothrix subdominans</name>
    <dbReference type="NCBI Taxonomy" id="2954438"/>
    <lineage>
        <taxon>Bacteria</taxon>
        <taxon>Bacillati</taxon>
        <taxon>Actinomycetota</taxon>
        <taxon>Acidimicrobiia</taxon>
        <taxon>Acidimicrobiales</taxon>
        <taxon>Microthrixaceae</taxon>
        <taxon>Candidatus Neomicrothrix</taxon>
    </lineage>
</organism>
<dbReference type="EMBL" id="JADJZA010000010">
    <property type="protein sequence ID" value="MBK9298685.1"/>
    <property type="molecule type" value="Genomic_DNA"/>
</dbReference>
<dbReference type="NCBIfam" id="TIGR00195">
    <property type="entry name" value="exoDNase_III"/>
    <property type="match status" value="1"/>
</dbReference>
<evidence type="ECO:0000256" key="5">
    <source>
        <dbReference type="PIRSR" id="PIRSR604808-1"/>
    </source>
</evidence>
<reference evidence="9 10" key="1">
    <citation type="submission" date="2020-10" db="EMBL/GenBank/DDBJ databases">
        <title>Connecting structure to function with the recovery of over 1000 high-quality activated sludge metagenome-assembled genomes encoding full-length rRNA genes using long-read sequencing.</title>
        <authorList>
            <person name="Singleton C.M."/>
            <person name="Petriglieri F."/>
            <person name="Kristensen J.M."/>
            <person name="Kirkegaard R.H."/>
            <person name="Michaelsen T.Y."/>
            <person name="Andersen M.H."/>
            <person name="Karst S.M."/>
            <person name="Dueholm M.S."/>
            <person name="Nielsen P.H."/>
            <person name="Albertsen M."/>
        </authorList>
    </citation>
    <scope>NUCLEOTIDE SEQUENCE [LARGE SCALE GENOMIC DNA]</scope>
    <source>
        <strain evidence="9">Lyne_18-Q3-R50-59_MAXAC.006</strain>
    </source>
</reference>
<dbReference type="GO" id="GO:0003677">
    <property type="term" value="F:DNA binding"/>
    <property type="evidence" value="ECO:0007669"/>
    <property type="project" value="InterPro"/>
</dbReference>
<dbReference type="GO" id="GO:0004519">
    <property type="term" value="F:endonuclease activity"/>
    <property type="evidence" value="ECO:0007669"/>
    <property type="project" value="InterPro"/>
</dbReference>
<evidence type="ECO:0000256" key="4">
    <source>
        <dbReference type="ARBA" id="ARBA00022842"/>
    </source>
</evidence>
<dbReference type="InterPro" id="IPR005135">
    <property type="entry name" value="Endo/exonuclease/phosphatase"/>
</dbReference>
<name>A0A936NE65_9ACTN</name>
<evidence type="ECO:0000313" key="9">
    <source>
        <dbReference type="EMBL" id="MBK9298685.1"/>
    </source>
</evidence>
<protein>
    <submittedName>
        <fullName evidence="9">Exodeoxyribonuclease III</fullName>
        <ecNumber evidence="9">3.1.11.2</ecNumber>
    </submittedName>
</protein>
<keyword evidence="4 6" id="KW-0460">Magnesium</keyword>
<sequence>MLVATWNVNSLNARLPRVEEWVAEVQPDVLMMQETKLADDKFPHLTFSAMGYESAHFGEGRWNGVAIMSKVGLDEVHSGFYSDEPEGWDHPAEARLIWATCGPLRCACVYVPNGREVSNDHYRFKLDWLARLRNDLAQRVTEGDRFVIGGDWNIAPSSADVWDVDVFDENSTHVSVPEREAMAAITDVGLRDTFRERYGDADDLFSWWDYRGGNFHKRKGMRIDYLLATPPLADAAVSDLIDRNARKGTKPSDHAPVLAYYDV</sequence>
<dbReference type="PANTHER" id="PTHR43250:SF2">
    <property type="entry name" value="EXODEOXYRIBONUCLEASE III"/>
    <property type="match status" value="1"/>
</dbReference>
<proteinExistence type="inferred from homology"/>
<feature type="binding site" evidence="6">
    <location>
        <position position="34"/>
    </location>
    <ligand>
        <name>Mg(2+)</name>
        <dbReference type="ChEBI" id="CHEBI:18420"/>
        <label>1</label>
    </ligand>
</feature>
<feature type="binding site" evidence="6">
    <location>
        <position position="254"/>
    </location>
    <ligand>
        <name>Mg(2+)</name>
        <dbReference type="ChEBI" id="CHEBI:18420"/>
        <label>1</label>
    </ligand>
</feature>
<dbReference type="Gene3D" id="3.60.10.10">
    <property type="entry name" value="Endonuclease/exonuclease/phosphatase"/>
    <property type="match status" value="1"/>
</dbReference>
<feature type="site" description="Transition state stabilizer" evidence="7">
    <location>
        <position position="153"/>
    </location>
</feature>
<feature type="site" description="Interaction with DNA substrate" evidence="7">
    <location>
        <position position="254"/>
    </location>
</feature>
<evidence type="ECO:0000256" key="1">
    <source>
        <dbReference type="ARBA" id="ARBA00007092"/>
    </source>
</evidence>
<evidence type="ECO:0000256" key="6">
    <source>
        <dbReference type="PIRSR" id="PIRSR604808-2"/>
    </source>
</evidence>
<dbReference type="InterPro" id="IPR020847">
    <property type="entry name" value="AP_endonuclease_F1_BS"/>
</dbReference>
<evidence type="ECO:0000256" key="3">
    <source>
        <dbReference type="ARBA" id="ARBA00022801"/>
    </source>
</evidence>
<feature type="binding site" evidence="6">
    <location>
        <position position="253"/>
    </location>
    <ligand>
        <name>Mg(2+)</name>
        <dbReference type="ChEBI" id="CHEBI:18420"/>
        <label>1</label>
    </ligand>
</feature>
<accession>A0A936NE65</accession>
<feature type="domain" description="Endonuclease/exonuclease/phosphatase" evidence="8">
    <location>
        <begin position="4"/>
        <end position="254"/>
    </location>
</feature>
<feature type="active site" description="Proton donor/acceptor" evidence="5">
    <location>
        <position position="151"/>
    </location>
</feature>
<feature type="binding site" evidence="6">
    <location>
        <position position="153"/>
    </location>
    <ligand>
        <name>Mg(2+)</name>
        <dbReference type="ChEBI" id="CHEBI:18420"/>
        <label>1</label>
    </ligand>
</feature>
<dbReference type="GO" id="GO:0008311">
    <property type="term" value="F:double-stranded DNA 3'-5' DNA exonuclease activity"/>
    <property type="evidence" value="ECO:0007669"/>
    <property type="project" value="UniProtKB-EC"/>
</dbReference>
<evidence type="ECO:0000259" key="8">
    <source>
        <dbReference type="Pfam" id="PF03372"/>
    </source>
</evidence>
<dbReference type="EC" id="3.1.11.2" evidence="9"/>
<dbReference type="Proteomes" id="UP000727993">
    <property type="component" value="Unassembled WGS sequence"/>
</dbReference>
<feature type="binding site" evidence="6">
    <location>
        <position position="151"/>
    </location>
    <ligand>
        <name>Mg(2+)</name>
        <dbReference type="ChEBI" id="CHEBI:18420"/>
        <label>1</label>
    </ligand>
</feature>
<comment type="caution">
    <text evidence="9">The sequence shown here is derived from an EMBL/GenBank/DDBJ whole genome shotgun (WGS) entry which is preliminary data.</text>
</comment>